<dbReference type="GO" id="GO:0003723">
    <property type="term" value="F:RNA binding"/>
    <property type="evidence" value="ECO:0007669"/>
    <property type="project" value="UniProtKB-UniRule"/>
</dbReference>
<organism evidence="12 13">
    <name type="scientific">Arabis alpina</name>
    <name type="common">Alpine rock-cress</name>
    <dbReference type="NCBI Taxonomy" id="50452"/>
    <lineage>
        <taxon>Eukaryota</taxon>
        <taxon>Viridiplantae</taxon>
        <taxon>Streptophyta</taxon>
        <taxon>Embryophyta</taxon>
        <taxon>Tracheophyta</taxon>
        <taxon>Spermatophyta</taxon>
        <taxon>Magnoliopsida</taxon>
        <taxon>eudicotyledons</taxon>
        <taxon>Gunneridae</taxon>
        <taxon>Pentapetalae</taxon>
        <taxon>rosids</taxon>
        <taxon>malvids</taxon>
        <taxon>Brassicales</taxon>
        <taxon>Brassicaceae</taxon>
        <taxon>Arabideae</taxon>
        <taxon>Arabis</taxon>
    </lineage>
</organism>
<dbReference type="Proteomes" id="UP000029120">
    <property type="component" value="Chromosome 1"/>
</dbReference>
<dbReference type="PROSITE" id="PS50102">
    <property type="entry name" value="RRM"/>
    <property type="match status" value="2"/>
</dbReference>
<dbReference type="SUPFAM" id="SSF54928">
    <property type="entry name" value="RNA-binding domain, RBD"/>
    <property type="match status" value="1"/>
</dbReference>
<dbReference type="PANTHER" id="PTHR24012">
    <property type="entry name" value="RNA BINDING PROTEIN"/>
    <property type="match status" value="1"/>
</dbReference>
<feature type="coiled-coil region" evidence="10">
    <location>
        <begin position="85"/>
        <end position="115"/>
    </location>
</feature>
<dbReference type="FunFam" id="3.30.70.330:FF:000651">
    <property type="entry name" value="Poly(A) binding protein cytoplasmic 1 like"/>
    <property type="match status" value="2"/>
</dbReference>
<evidence type="ECO:0000256" key="9">
    <source>
        <dbReference type="PROSITE-ProRule" id="PRU00176"/>
    </source>
</evidence>
<feature type="domain" description="RRM" evidence="11">
    <location>
        <begin position="119"/>
        <end position="189"/>
    </location>
</feature>
<keyword evidence="4" id="KW-0963">Cytoplasm</keyword>
<keyword evidence="7" id="KW-0539">Nucleus</keyword>
<feature type="domain" description="RRM" evidence="11">
    <location>
        <begin position="20"/>
        <end position="97"/>
    </location>
</feature>
<reference evidence="13" key="1">
    <citation type="journal article" date="2015" name="Nat. Plants">
        <title>Genome expansion of Arabis alpina linked with retrotransposition and reduced symmetric DNA methylation.</title>
        <authorList>
            <person name="Willing E.M."/>
            <person name="Rawat V."/>
            <person name="Mandakova T."/>
            <person name="Maumus F."/>
            <person name="James G.V."/>
            <person name="Nordstroem K.J."/>
            <person name="Becker C."/>
            <person name="Warthmann N."/>
            <person name="Chica C."/>
            <person name="Szarzynska B."/>
            <person name="Zytnicki M."/>
            <person name="Albani M.C."/>
            <person name="Kiefer C."/>
            <person name="Bergonzi S."/>
            <person name="Castaings L."/>
            <person name="Mateos J.L."/>
            <person name="Berns M.C."/>
            <person name="Bujdoso N."/>
            <person name="Piofczyk T."/>
            <person name="de Lorenzo L."/>
            <person name="Barrero-Sicilia C."/>
            <person name="Mateos I."/>
            <person name="Piednoel M."/>
            <person name="Hagmann J."/>
            <person name="Chen-Min-Tao R."/>
            <person name="Iglesias-Fernandez R."/>
            <person name="Schuster S.C."/>
            <person name="Alonso-Blanco C."/>
            <person name="Roudier F."/>
            <person name="Carbonero P."/>
            <person name="Paz-Ares J."/>
            <person name="Davis S.J."/>
            <person name="Pecinka A."/>
            <person name="Quesneville H."/>
            <person name="Colot V."/>
            <person name="Lysak M.A."/>
            <person name="Weigel D."/>
            <person name="Coupland G."/>
            <person name="Schneeberger K."/>
        </authorList>
    </citation>
    <scope>NUCLEOTIDE SEQUENCE [LARGE SCALE GENOMIC DNA]</scope>
    <source>
        <strain evidence="13">cv. Pajares</strain>
    </source>
</reference>
<dbReference type="GO" id="GO:0005634">
    <property type="term" value="C:nucleus"/>
    <property type="evidence" value="ECO:0007669"/>
    <property type="project" value="UniProtKB-SubCell"/>
</dbReference>
<evidence type="ECO:0000256" key="5">
    <source>
        <dbReference type="ARBA" id="ARBA00022737"/>
    </source>
</evidence>
<protein>
    <recommendedName>
        <fullName evidence="11">RRM domain-containing protein</fullName>
    </recommendedName>
</protein>
<dbReference type="CDD" id="cd12380">
    <property type="entry name" value="RRM3_I_PABPs"/>
    <property type="match status" value="1"/>
</dbReference>
<evidence type="ECO:0000256" key="4">
    <source>
        <dbReference type="ARBA" id="ARBA00022490"/>
    </source>
</evidence>
<name>A0A087HSL7_ARAAL</name>
<comment type="subcellular location">
    <subcellularLocation>
        <location evidence="2">Cytoplasm</location>
    </subcellularLocation>
    <subcellularLocation>
        <location evidence="1">Nucleus</location>
    </subcellularLocation>
</comment>
<proteinExistence type="inferred from homology"/>
<keyword evidence="13" id="KW-1185">Reference proteome</keyword>
<evidence type="ECO:0000313" key="13">
    <source>
        <dbReference type="Proteomes" id="UP000029120"/>
    </source>
</evidence>
<evidence type="ECO:0000313" key="12">
    <source>
        <dbReference type="EMBL" id="KFK45119.1"/>
    </source>
</evidence>
<accession>A0A087HSL7</accession>
<dbReference type="Gene3D" id="3.30.70.330">
    <property type="match status" value="2"/>
</dbReference>
<dbReference type="GO" id="GO:0005737">
    <property type="term" value="C:cytoplasm"/>
    <property type="evidence" value="ECO:0007669"/>
    <property type="project" value="UniProtKB-SubCell"/>
</dbReference>
<dbReference type="SMART" id="SM00361">
    <property type="entry name" value="RRM_1"/>
    <property type="match status" value="2"/>
</dbReference>
<dbReference type="SMART" id="SM00360">
    <property type="entry name" value="RRM"/>
    <property type="match status" value="2"/>
</dbReference>
<dbReference type="OrthoDB" id="1928326at2759"/>
<evidence type="ECO:0000256" key="6">
    <source>
        <dbReference type="ARBA" id="ARBA00022884"/>
    </source>
</evidence>
<evidence type="ECO:0000256" key="10">
    <source>
        <dbReference type="SAM" id="Coils"/>
    </source>
</evidence>
<evidence type="ECO:0000259" key="11">
    <source>
        <dbReference type="PROSITE" id="PS50102"/>
    </source>
</evidence>
<evidence type="ECO:0000256" key="2">
    <source>
        <dbReference type="ARBA" id="ARBA00004496"/>
    </source>
</evidence>
<dbReference type="Gramene" id="KFK45119">
    <property type="protein sequence ID" value="KFK45119"/>
    <property type="gene ID" value="AALP_AA1G346700"/>
</dbReference>
<evidence type="ECO:0000256" key="8">
    <source>
        <dbReference type="ARBA" id="ARBA00054110"/>
    </source>
</evidence>
<dbReference type="Pfam" id="PF00076">
    <property type="entry name" value="RRM_1"/>
    <property type="match status" value="2"/>
</dbReference>
<dbReference type="eggNOG" id="KOG0118">
    <property type="taxonomic scope" value="Eukaryota"/>
</dbReference>
<sequence length="195" mass="21735">MSSSSSFRQSSSMGCVTDFTNVYVKNLVETATDDDLKRLFEVFGEITSAVVMKDGKGKSRRFGFVNFEKAESAANAVEKMNGMVVEEKELHVGRAQKKKNRLKDLRNQISLEKTRLKGLNLYVKNLDDFVDEDKLREIFSEFGTITSCKVMVHSSGLSRGVEFVEFSTSEEAFKAMNEANGKAVGSKPICLFGPK</sequence>
<keyword evidence="6 9" id="KW-0694">RNA-binding</keyword>
<dbReference type="InterPro" id="IPR012677">
    <property type="entry name" value="Nucleotide-bd_a/b_plait_sf"/>
</dbReference>
<dbReference type="InterPro" id="IPR000504">
    <property type="entry name" value="RRM_dom"/>
</dbReference>
<dbReference type="InterPro" id="IPR003954">
    <property type="entry name" value="RRM_euk-type"/>
</dbReference>
<dbReference type="OMA" id="SKPICLF"/>
<keyword evidence="10" id="KW-0175">Coiled coil</keyword>
<evidence type="ECO:0000256" key="1">
    <source>
        <dbReference type="ARBA" id="ARBA00004123"/>
    </source>
</evidence>
<comment type="function">
    <text evidence="8">Binds the poly(A) tail of mRNA. Appears to be an important mediator of the multiple roles of the poly(A) tail in mRNA biogenesis, stability and translation.</text>
</comment>
<evidence type="ECO:0000256" key="3">
    <source>
        <dbReference type="ARBA" id="ARBA00008557"/>
    </source>
</evidence>
<dbReference type="EMBL" id="CM002869">
    <property type="protein sequence ID" value="KFK45119.1"/>
    <property type="molecule type" value="Genomic_DNA"/>
</dbReference>
<keyword evidence="5" id="KW-0677">Repeat</keyword>
<dbReference type="InterPro" id="IPR035979">
    <property type="entry name" value="RBD_domain_sf"/>
</dbReference>
<comment type="similarity">
    <text evidence="3">Belongs to the polyadenylate-binding protein type-1 family.</text>
</comment>
<evidence type="ECO:0000256" key="7">
    <source>
        <dbReference type="ARBA" id="ARBA00023242"/>
    </source>
</evidence>
<gene>
    <name evidence="12" type="ordered locus">AALP_Aa1g346700</name>
</gene>
<dbReference type="AlphaFoldDB" id="A0A087HSL7"/>